<sequence length="66" mass="7565">MCEYCKNDNTTKELECIGDYAHVTLKKSITSLGNSMYNLVVIEAEGYPQFATEIYIKYCPMCGRRL</sequence>
<gene>
    <name evidence="1" type="ORF">ARY78_13375</name>
    <name evidence="2" type="ORF">DYZ80_00933</name>
</gene>
<protein>
    <submittedName>
        <fullName evidence="1">Uncharacterized protein</fullName>
    </submittedName>
</protein>
<evidence type="ECO:0000313" key="1">
    <source>
        <dbReference type="EMBL" id="EAC5551420.1"/>
    </source>
</evidence>
<comment type="caution">
    <text evidence="1">The sequence shown here is derived from an EMBL/GenBank/DDBJ whole genome shotgun (WGS) entry which is preliminary data.</text>
</comment>
<name>A0A9P1TDV8_LISMN</name>
<reference evidence="1 4" key="2">
    <citation type="submission" date="2018-06" db="EMBL/GenBank/DDBJ databases">
        <authorList>
            <consortium name="GenomeTrakr: Next Generation Sequencing Network for Food Pathogen Tracability"/>
        </authorList>
    </citation>
    <scope>NUCLEOTIDE SEQUENCE [LARGE SCALE GENOMIC DNA]</scope>
    <source>
        <strain evidence="1 4">FDA00007096</strain>
    </source>
</reference>
<dbReference type="AlphaFoldDB" id="A0A9P1TDV8"/>
<evidence type="ECO:0000313" key="3">
    <source>
        <dbReference type="Proteomes" id="UP000272537"/>
    </source>
</evidence>
<accession>A0A9P1TDV8</accession>
<proteinExistence type="predicted"/>
<dbReference type="EMBL" id="AAAIXK010000008">
    <property type="protein sequence ID" value="EAC5551420.1"/>
    <property type="molecule type" value="Genomic_DNA"/>
</dbReference>
<reference evidence="2 3" key="1">
    <citation type="journal article" date="2018" name="BMC Genomics">
        <title>Genes significantly associated with lineage II food isolates of Listeria monocytogenes.</title>
        <authorList>
            <person name="Pirone-Davies C."/>
            <person name="Chen Y."/>
            <person name="Pightling A."/>
            <person name="Ryan G."/>
            <person name="Wang Y."/>
            <person name="Yao K."/>
            <person name="Hoffmann M."/>
            <person name="Allard M.W."/>
        </authorList>
    </citation>
    <scope>NUCLEOTIDE SEQUENCE [LARGE SCALE GENOMIC DNA]</scope>
    <source>
        <strain evidence="2 3">PNUSAL000550</strain>
    </source>
</reference>
<dbReference type="EMBL" id="QXLS01000002">
    <property type="protein sequence ID" value="RKA09291.1"/>
    <property type="molecule type" value="Genomic_DNA"/>
</dbReference>
<dbReference type="Proteomes" id="UP000272537">
    <property type="component" value="Unassembled WGS sequence"/>
</dbReference>
<evidence type="ECO:0000313" key="2">
    <source>
        <dbReference type="EMBL" id="RKA09291.1"/>
    </source>
</evidence>
<dbReference type="Proteomes" id="UP000365297">
    <property type="component" value="Unassembled WGS sequence"/>
</dbReference>
<organism evidence="1 4">
    <name type="scientific">Listeria monocytogenes</name>
    <dbReference type="NCBI Taxonomy" id="1639"/>
    <lineage>
        <taxon>Bacteria</taxon>
        <taxon>Bacillati</taxon>
        <taxon>Bacillota</taxon>
        <taxon>Bacilli</taxon>
        <taxon>Bacillales</taxon>
        <taxon>Listeriaceae</taxon>
        <taxon>Listeria</taxon>
    </lineage>
</organism>
<evidence type="ECO:0000313" key="4">
    <source>
        <dbReference type="Proteomes" id="UP000365297"/>
    </source>
</evidence>